<proteinExistence type="predicted"/>
<sequence length="97" mass="10344">MAALSTGLPAVAGNKRPDGYCGQLYTLGDAVPQDPARVFAQLVAIGYREVEALTYANLTSALRRHAANVGLLMRSAHLDFATSTDVSRVFDVAHRLA</sequence>
<accession>A0A108ENR4</accession>
<protein>
    <recommendedName>
        <fullName evidence="3">Sugar phosphate isomerase/epimerase</fullName>
    </recommendedName>
</protein>
<organism evidence="1 2">
    <name type="scientific">Burkholderia territorii</name>
    <dbReference type="NCBI Taxonomy" id="1503055"/>
    <lineage>
        <taxon>Bacteria</taxon>
        <taxon>Pseudomonadati</taxon>
        <taxon>Pseudomonadota</taxon>
        <taxon>Betaproteobacteria</taxon>
        <taxon>Burkholderiales</taxon>
        <taxon>Burkholderiaceae</taxon>
        <taxon>Burkholderia</taxon>
        <taxon>Burkholderia cepacia complex</taxon>
    </lineage>
</organism>
<dbReference type="Proteomes" id="UP000068016">
    <property type="component" value="Unassembled WGS sequence"/>
</dbReference>
<dbReference type="AlphaFoldDB" id="A0A108ENR4"/>
<evidence type="ECO:0000313" key="1">
    <source>
        <dbReference type="EMBL" id="KWN14700.1"/>
    </source>
</evidence>
<gene>
    <name evidence="1" type="ORF">WT83_16545</name>
</gene>
<dbReference type="Gene3D" id="3.20.20.150">
    <property type="entry name" value="Divalent-metal-dependent TIM barrel enzymes"/>
    <property type="match status" value="1"/>
</dbReference>
<comment type="caution">
    <text evidence="1">The sequence shown here is derived from an EMBL/GenBank/DDBJ whole genome shotgun (WGS) entry which is preliminary data.</text>
</comment>
<evidence type="ECO:0000313" key="2">
    <source>
        <dbReference type="Proteomes" id="UP000068016"/>
    </source>
</evidence>
<evidence type="ECO:0008006" key="3">
    <source>
        <dbReference type="Google" id="ProtNLM"/>
    </source>
</evidence>
<dbReference type="EMBL" id="LPLZ01000046">
    <property type="protein sequence ID" value="KWN14700.1"/>
    <property type="molecule type" value="Genomic_DNA"/>
</dbReference>
<reference evidence="1 2" key="1">
    <citation type="submission" date="2015-11" db="EMBL/GenBank/DDBJ databases">
        <title>Expanding the genomic diversity of Burkholderia species for the development of highly accurate diagnostics.</title>
        <authorList>
            <person name="Sahl J."/>
            <person name="Keim P."/>
            <person name="Wagner D."/>
        </authorList>
    </citation>
    <scope>NUCLEOTIDE SEQUENCE [LARGE SCALE GENOMIC DNA]</scope>
    <source>
        <strain evidence="1 2">MSMB793WGS</strain>
    </source>
</reference>
<name>A0A108ENR4_9BURK</name>